<dbReference type="SUPFAM" id="SSF48008">
    <property type="entry name" value="GntR ligand-binding domain-like"/>
    <property type="match status" value="1"/>
</dbReference>
<proteinExistence type="predicted"/>
<reference evidence="5 6" key="1">
    <citation type="submission" date="2022-04" db="EMBL/GenBank/DDBJ databases">
        <title>Roseobacter sp. WL0113 is a bacterium isolated from neritic sediment.</title>
        <authorList>
            <person name="Wang L."/>
            <person name="He W."/>
            <person name="Zhang D.-F."/>
        </authorList>
    </citation>
    <scope>NUCLEOTIDE SEQUENCE [LARGE SCALE GENOMIC DNA]</scope>
    <source>
        <strain evidence="5 6">WL0113</strain>
    </source>
</reference>
<dbReference type="InterPro" id="IPR011711">
    <property type="entry name" value="GntR_C"/>
</dbReference>
<protein>
    <submittedName>
        <fullName evidence="5">GntR family transcriptional regulator</fullName>
    </submittedName>
</protein>
<gene>
    <name evidence="5" type="ORF">MUB52_08205</name>
</gene>
<sequence length="227" mass="25780">MPSNETTLKPLSNAQRALQELREMIFSGQLAAGSNHLESELAALLDMSRTPVREAVLMLEGQGLLELKPRKGVRILPVSPDDMREIYDVLTELESLAAEQAAQRNYDANDLADLGQAIEDMERALAAEDLEGWALADDRFHAELVRLGQNRRIEMIVSMMRDQVRRARATTLFMRPLPLKSNEAHRRVYQAIEQGDADIARAAHRAHRQQSREMLVDLLERHRLRAL</sequence>
<keyword evidence="3" id="KW-0804">Transcription</keyword>
<accession>A0ABT3BCU3</accession>
<dbReference type="PANTHER" id="PTHR43537:SF24">
    <property type="entry name" value="GLUCONATE OPERON TRANSCRIPTIONAL REPRESSOR"/>
    <property type="match status" value="1"/>
</dbReference>
<name>A0ABT3BCU3_9RHOB</name>
<dbReference type="InterPro" id="IPR036388">
    <property type="entry name" value="WH-like_DNA-bd_sf"/>
</dbReference>
<dbReference type="InterPro" id="IPR000524">
    <property type="entry name" value="Tscrpt_reg_HTH_GntR"/>
</dbReference>
<evidence type="ECO:0000313" key="6">
    <source>
        <dbReference type="Proteomes" id="UP001208690"/>
    </source>
</evidence>
<organism evidence="5 6">
    <name type="scientific">Roseobacter sinensis</name>
    <dbReference type="NCBI Taxonomy" id="2931391"/>
    <lineage>
        <taxon>Bacteria</taxon>
        <taxon>Pseudomonadati</taxon>
        <taxon>Pseudomonadota</taxon>
        <taxon>Alphaproteobacteria</taxon>
        <taxon>Rhodobacterales</taxon>
        <taxon>Roseobacteraceae</taxon>
        <taxon>Roseobacter</taxon>
    </lineage>
</organism>
<dbReference type="SUPFAM" id="SSF46785">
    <property type="entry name" value="Winged helix' DNA-binding domain"/>
    <property type="match status" value="1"/>
</dbReference>
<feature type="domain" description="HTH gntR-type" evidence="4">
    <location>
        <begin position="11"/>
        <end position="78"/>
    </location>
</feature>
<keyword evidence="2" id="KW-0238">DNA-binding</keyword>
<keyword evidence="6" id="KW-1185">Reference proteome</keyword>
<dbReference type="Gene3D" id="1.20.120.530">
    <property type="entry name" value="GntR ligand-binding domain-like"/>
    <property type="match status" value="1"/>
</dbReference>
<comment type="caution">
    <text evidence="5">The sequence shown here is derived from an EMBL/GenBank/DDBJ whole genome shotgun (WGS) entry which is preliminary data.</text>
</comment>
<dbReference type="Proteomes" id="UP001208690">
    <property type="component" value="Unassembled WGS sequence"/>
</dbReference>
<dbReference type="SMART" id="SM00895">
    <property type="entry name" value="FCD"/>
    <property type="match status" value="1"/>
</dbReference>
<evidence type="ECO:0000313" key="5">
    <source>
        <dbReference type="EMBL" id="MCV3271406.1"/>
    </source>
</evidence>
<evidence type="ECO:0000256" key="3">
    <source>
        <dbReference type="ARBA" id="ARBA00023163"/>
    </source>
</evidence>
<dbReference type="Gene3D" id="1.10.10.10">
    <property type="entry name" value="Winged helix-like DNA-binding domain superfamily/Winged helix DNA-binding domain"/>
    <property type="match status" value="1"/>
</dbReference>
<dbReference type="SMART" id="SM00345">
    <property type="entry name" value="HTH_GNTR"/>
    <property type="match status" value="1"/>
</dbReference>
<dbReference type="InterPro" id="IPR008920">
    <property type="entry name" value="TF_FadR/GntR_C"/>
</dbReference>
<dbReference type="Pfam" id="PF07729">
    <property type="entry name" value="FCD"/>
    <property type="match status" value="1"/>
</dbReference>
<evidence type="ECO:0000259" key="4">
    <source>
        <dbReference type="PROSITE" id="PS50949"/>
    </source>
</evidence>
<evidence type="ECO:0000256" key="1">
    <source>
        <dbReference type="ARBA" id="ARBA00023015"/>
    </source>
</evidence>
<dbReference type="RefSeq" id="WP_263843729.1">
    <property type="nucleotide sequence ID" value="NZ_JALIEB010000004.1"/>
</dbReference>
<dbReference type="PANTHER" id="PTHR43537">
    <property type="entry name" value="TRANSCRIPTIONAL REGULATOR, GNTR FAMILY"/>
    <property type="match status" value="1"/>
</dbReference>
<dbReference type="InterPro" id="IPR036390">
    <property type="entry name" value="WH_DNA-bd_sf"/>
</dbReference>
<dbReference type="EMBL" id="JALIEB010000004">
    <property type="protein sequence ID" value="MCV3271406.1"/>
    <property type="molecule type" value="Genomic_DNA"/>
</dbReference>
<evidence type="ECO:0000256" key="2">
    <source>
        <dbReference type="ARBA" id="ARBA00023125"/>
    </source>
</evidence>
<dbReference type="CDD" id="cd07377">
    <property type="entry name" value="WHTH_GntR"/>
    <property type="match status" value="1"/>
</dbReference>
<dbReference type="PROSITE" id="PS50949">
    <property type="entry name" value="HTH_GNTR"/>
    <property type="match status" value="1"/>
</dbReference>
<dbReference type="Pfam" id="PF00392">
    <property type="entry name" value="GntR"/>
    <property type="match status" value="1"/>
</dbReference>
<keyword evidence="1" id="KW-0805">Transcription regulation</keyword>